<sequence>MYLPSLWMIWPILKI</sequence>
<reference evidence="1" key="1">
    <citation type="submission" date="2020-02" db="EMBL/GenBank/DDBJ databases">
        <authorList>
            <person name="Scholz U."/>
            <person name="Mascher M."/>
            <person name="Fiebig A."/>
        </authorList>
    </citation>
    <scope>NUCLEOTIDE SEQUENCE</scope>
</reference>
<dbReference type="Proteomes" id="UP000663760">
    <property type="component" value="Chromosome 15"/>
</dbReference>
<keyword evidence="2" id="KW-1185">Reference proteome</keyword>
<dbReference type="EMBL" id="LR746278">
    <property type="protein sequence ID" value="CAA7409119.1"/>
    <property type="molecule type" value="Genomic_DNA"/>
</dbReference>
<name>A0A7I8LGG2_SPIIN</name>
<accession>A0A7I8LGG2</accession>
<protein>
    <submittedName>
        <fullName evidence="1">Uncharacterized protein</fullName>
    </submittedName>
</protein>
<gene>
    <name evidence="1" type="ORF">SI8410_15019797</name>
</gene>
<evidence type="ECO:0000313" key="1">
    <source>
        <dbReference type="EMBL" id="CAA7409119.1"/>
    </source>
</evidence>
<proteinExistence type="predicted"/>
<evidence type="ECO:0000313" key="2">
    <source>
        <dbReference type="Proteomes" id="UP000663760"/>
    </source>
</evidence>
<organism evidence="1 2">
    <name type="scientific">Spirodela intermedia</name>
    <name type="common">Intermediate duckweed</name>
    <dbReference type="NCBI Taxonomy" id="51605"/>
    <lineage>
        <taxon>Eukaryota</taxon>
        <taxon>Viridiplantae</taxon>
        <taxon>Streptophyta</taxon>
        <taxon>Embryophyta</taxon>
        <taxon>Tracheophyta</taxon>
        <taxon>Spermatophyta</taxon>
        <taxon>Magnoliopsida</taxon>
        <taxon>Liliopsida</taxon>
        <taxon>Araceae</taxon>
        <taxon>Lemnoideae</taxon>
        <taxon>Spirodela</taxon>
    </lineage>
</organism>